<keyword evidence="2" id="KW-1185">Reference proteome</keyword>
<dbReference type="RefSeq" id="WP_310911425.1">
    <property type="nucleotide sequence ID" value="NZ_JAVLVT010000002.1"/>
</dbReference>
<protein>
    <submittedName>
        <fullName evidence="1">Uncharacterized protein</fullName>
    </submittedName>
</protein>
<accession>A0ABU2H3L4</accession>
<name>A0ABU2H3L4_9ACTN</name>
<dbReference type="Proteomes" id="UP001250214">
    <property type="component" value="Unassembled WGS sequence"/>
</dbReference>
<gene>
    <name evidence="1" type="ORF">RIF23_06235</name>
</gene>
<reference evidence="2" key="1">
    <citation type="submission" date="2023-07" db="EMBL/GenBank/DDBJ databases">
        <title>Novel species in the genus Lipingzhangella isolated from Sambhar Salt Lake.</title>
        <authorList>
            <person name="Jiya N."/>
            <person name="Kajale S."/>
            <person name="Sharma A."/>
        </authorList>
    </citation>
    <scope>NUCLEOTIDE SEQUENCE [LARGE SCALE GENOMIC DNA]</scope>
    <source>
        <strain evidence="2">LS1_29</strain>
    </source>
</reference>
<proteinExistence type="predicted"/>
<dbReference type="EMBL" id="JAVLVT010000002">
    <property type="protein sequence ID" value="MDS1269891.1"/>
    <property type="molecule type" value="Genomic_DNA"/>
</dbReference>
<evidence type="ECO:0000313" key="1">
    <source>
        <dbReference type="EMBL" id="MDS1269891.1"/>
    </source>
</evidence>
<sequence>MEAGAGGYVEYLLDTARLELVDEEAALTLGAALPVDELIPLLDEPGDVLLGVVVSVTNG</sequence>
<organism evidence="1 2">
    <name type="scientific">Lipingzhangella rawalii</name>
    <dbReference type="NCBI Taxonomy" id="2055835"/>
    <lineage>
        <taxon>Bacteria</taxon>
        <taxon>Bacillati</taxon>
        <taxon>Actinomycetota</taxon>
        <taxon>Actinomycetes</taxon>
        <taxon>Streptosporangiales</taxon>
        <taxon>Nocardiopsidaceae</taxon>
        <taxon>Lipingzhangella</taxon>
    </lineage>
</organism>
<evidence type="ECO:0000313" key="2">
    <source>
        <dbReference type="Proteomes" id="UP001250214"/>
    </source>
</evidence>
<comment type="caution">
    <text evidence="1">The sequence shown here is derived from an EMBL/GenBank/DDBJ whole genome shotgun (WGS) entry which is preliminary data.</text>
</comment>